<dbReference type="InterPro" id="IPR036249">
    <property type="entry name" value="Thioredoxin-like_sf"/>
</dbReference>
<dbReference type="InterPro" id="IPR040079">
    <property type="entry name" value="Glutathione_S-Trfase"/>
</dbReference>
<evidence type="ECO:0000256" key="2">
    <source>
        <dbReference type="ARBA" id="ARBA00022679"/>
    </source>
</evidence>
<dbReference type="CDD" id="cd03192">
    <property type="entry name" value="GST_C_Sigma_like"/>
    <property type="match status" value="1"/>
</dbReference>
<evidence type="ECO:0000259" key="6">
    <source>
        <dbReference type="PROSITE" id="PS50404"/>
    </source>
</evidence>
<dbReference type="Pfam" id="PF02798">
    <property type="entry name" value="GST_N"/>
    <property type="match status" value="1"/>
</dbReference>
<dbReference type="Pfam" id="PF14497">
    <property type="entry name" value="GST_C_3"/>
    <property type="match status" value="1"/>
</dbReference>
<proteinExistence type="inferred from homology"/>
<dbReference type="InterPro" id="IPR050213">
    <property type="entry name" value="GST_superfamily"/>
</dbReference>
<keyword evidence="9" id="KW-1185">Reference proteome</keyword>
<dbReference type="SFLD" id="SFLDS00019">
    <property type="entry name" value="Glutathione_Transferase_(cytos"/>
    <property type="match status" value="1"/>
</dbReference>
<dbReference type="InterPro" id="IPR004045">
    <property type="entry name" value="Glutathione_S-Trfase_N"/>
</dbReference>
<reference evidence="8 9" key="1">
    <citation type="submission" date="2013-11" db="EMBL/GenBank/DDBJ databases">
        <title>Draft genome of the bovine lungworm Dictyocaulus viviparus.</title>
        <authorList>
            <person name="Mitreva M."/>
        </authorList>
    </citation>
    <scope>NUCLEOTIDE SEQUENCE [LARGE SCALE GENOMIC DNA]</scope>
    <source>
        <strain evidence="8 9">HannoverDv2000</strain>
    </source>
</reference>
<dbReference type="OrthoDB" id="414243at2759"/>
<dbReference type="GO" id="GO:0005737">
    <property type="term" value="C:cytoplasm"/>
    <property type="evidence" value="ECO:0007669"/>
    <property type="project" value="UniProtKB-ARBA"/>
</dbReference>
<name>A0A0D8YBW3_DICVI</name>
<dbReference type="FunFam" id="3.40.30.10:FF:000189">
    <property type="entry name" value="Glutathione S-Transferase"/>
    <property type="match status" value="1"/>
</dbReference>
<dbReference type="PANTHER" id="PTHR11571">
    <property type="entry name" value="GLUTATHIONE S-TRANSFERASE"/>
    <property type="match status" value="1"/>
</dbReference>
<dbReference type="SFLD" id="SFLDG00363">
    <property type="entry name" value="AMPS_(cytGST):_Alpha-__Mu-__Pi"/>
    <property type="match status" value="1"/>
</dbReference>
<feature type="domain" description="GST C-terminal" evidence="7">
    <location>
        <begin position="81"/>
        <end position="206"/>
    </location>
</feature>
<evidence type="ECO:0000259" key="7">
    <source>
        <dbReference type="PROSITE" id="PS50405"/>
    </source>
</evidence>
<dbReference type="PROSITE" id="PS50405">
    <property type="entry name" value="GST_CTER"/>
    <property type="match status" value="1"/>
</dbReference>
<evidence type="ECO:0000313" key="9">
    <source>
        <dbReference type="Proteomes" id="UP000053766"/>
    </source>
</evidence>
<dbReference type="Gene3D" id="1.20.1050.10">
    <property type="match status" value="1"/>
</dbReference>
<evidence type="ECO:0000256" key="1">
    <source>
        <dbReference type="ARBA" id="ARBA00012452"/>
    </source>
</evidence>
<dbReference type="CDD" id="cd03039">
    <property type="entry name" value="GST_N_Sigma_like"/>
    <property type="match status" value="1"/>
</dbReference>
<comment type="similarity">
    <text evidence="3">Belongs to the GST superfamily. Sigma family.</text>
</comment>
<dbReference type="InterPro" id="IPR010987">
    <property type="entry name" value="Glutathione-S-Trfase_C-like"/>
</dbReference>
<dbReference type="STRING" id="29172.A0A0D8YBW3"/>
<comment type="catalytic activity">
    <reaction evidence="4">
        <text>RX + glutathione = an S-substituted glutathione + a halide anion + H(+)</text>
        <dbReference type="Rhea" id="RHEA:16437"/>
        <dbReference type="ChEBI" id="CHEBI:15378"/>
        <dbReference type="ChEBI" id="CHEBI:16042"/>
        <dbReference type="ChEBI" id="CHEBI:17792"/>
        <dbReference type="ChEBI" id="CHEBI:57925"/>
        <dbReference type="ChEBI" id="CHEBI:90779"/>
        <dbReference type="EC" id="2.5.1.18"/>
    </reaction>
</comment>
<protein>
    <recommendedName>
        <fullName evidence="1">glutathione transferase</fullName>
        <ecNumber evidence="1">2.5.1.18</ecNumber>
    </recommendedName>
    <alternativeName>
        <fullName evidence="5">GST class-sigma</fullName>
    </alternativeName>
</protein>
<feature type="domain" description="GST N-terminal" evidence="6">
    <location>
        <begin position="2"/>
        <end position="79"/>
    </location>
</feature>
<dbReference type="PANTHER" id="PTHR11571:SF127">
    <property type="entry name" value="GLUTATHIONE S-TRANSFERASE"/>
    <property type="match status" value="1"/>
</dbReference>
<evidence type="ECO:0000256" key="5">
    <source>
        <dbReference type="ARBA" id="ARBA00078118"/>
    </source>
</evidence>
<organism evidence="8 9">
    <name type="scientific">Dictyocaulus viviparus</name>
    <name type="common">Bovine lungworm</name>
    <dbReference type="NCBI Taxonomy" id="29172"/>
    <lineage>
        <taxon>Eukaryota</taxon>
        <taxon>Metazoa</taxon>
        <taxon>Ecdysozoa</taxon>
        <taxon>Nematoda</taxon>
        <taxon>Chromadorea</taxon>
        <taxon>Rhabditida</taxon>
        <taxon>Rhabditina</taxon>
        <taxon>Rhabditomorpha</taxon>
        <taxon>Strongyloidea</taxon>
        <taxon>Metastrongylidae</taxon>
        <taxon>Dictyocaulus</taxon>
    </lineage>
</organism>
<dbReference type="AlphaFoldDB" id="A0A0D8YBW3"/>
<dbReference type="PROSITE" id="PS50404">
    <property type="entry name" value="GST_NTER"/>
    <property type="match status" value="1"/>
</dbReference>
<evidence type="ECO:0000313" key="8">
    <source>
        <dbReference type="EMBL" id="KJH52066.1"/>
    </source>
</evidence>
<dbReference type="SFLD" id="SFLDG01205">
    <property type="entry name" value="AMPS.1"/>
    <property type="match status" value="1"/>
</dbReference>
<accession>A0A0D8YBW3</accession>
<evidence type="ECO:0000256" key="4">
    <source>
        <dbReference type="ARBA" id="ARBA00047960"/>
    </source>
</evidence>
<dbReference type="SUPFAM" id="SSF47616">
    <property type="entry name" value="GST C-terminal domain-like"/>
    <property type="match status" value="1"/>
</dbReference>
<dbReference type="GO" id="GO:0004364">
    <property type="term" value="F:glutathione transferase activity"/>
    <property type="evidence" value="ECO:0007669"/>
    <property type="project" value="UniProtKB-EC"/>
</dbReference>
<gene>
    <name evidence="8" type="ORF">DICVIV_01768</name>
</gene>
<keyword evidence="2 8" id="KW-0808">Transferase</keyword>
<dbReference type="InterPro" id="IPR036282">
    <property type="entry name" value="Glutathione-S-Trfase_C_sf"/>
</dbReference>
<dbReference type="EC" id="2.5.1.18" evidence="1"/>
<dbReference type="FunFam" id="1.20.1050.10:FF:000031">
    <property type="entry name" value="Glutathione S-Transferase"/>
    <property type="match status" value="1"/>
</dbReference>
<dbReference type="SUPFAM" id="SSF52833">
    <property type="entry name" value="Thioredoxin-like"/>
    <property type="match status" value="1"/>
</dbReference>
<dbReference type="EMBL" id="KN716171">
    <property type="protein sequence ID" value="KJH52066.1"/>
    <property type="molecule type" value="Genomic_DNA"/>
</dbReference>
<dbReference type="Proteomes" id="UP000053766">
    <property type="component" value="Unassembled WGS sequence"/>
</dbReference>
<dbReference type="GO" id="GO:0006749">
    <property type="term" value="P:glutathione metabolic process"/>
    <property type="evidence" value="ECO:0007669"/>
    <property type="project" value="TreeGrafter"/>
</dbReference>
<evidence type="ECO:0000256" key="3">
    <source>
        <dbReference type="ARBA" id="ARBA00038317"/>
    </source>
</evidence>
<dbReference type="InterPro" id="IPR004046">
    <property type="entry name" value="GST_C"/>
</dbReference>
<sequence>MVEYKLYYFNGRGLGEVTRQLFALADVEYEDIRVPKEQWPEVKSQMPFGQMPVLEVDGQQIPQSLAIARYVARKYGFAGKTPFEEAIVDALADQYKDYYIEIKDYYYSAMGLKEGDVETAKKNILIPARDRYFKYITDFLKKSSSGFLAGNDVTYADLILAEHIFSIRSVFPEYTNGFPEIEEHYTKVTSIPALKKWLDKRPHSDF</sequence>
<reference evidence="9" key="2">
    <citation type="journal article" date="2016" name="Sci. Rep.">
        <title>Dictyocaulus viviparus genome, variome and transcriptome elucidate lungworm biology and support future intervention.</title>
        <authorList>
            <person name="McNulty S.N."/>
            <person name="Strube C."/>
            <person name="Rosa B.A."/>
            <person name="Martin J.C."/>
            <person name="Tyagi R."/>
            <person name="Choi Y.J."/>
            <person name="Wang Q."/>
            <person name="Hallsworth Pepin K."/>
            <person name="Zhang X."/>
            <person name="Ozersky P."/>
            <person name="Wilson R.K."/>
            <person name="Sternberg P.W."/>
            <person name="Gasser R.B."/>
            <person name="Mitreva M."/>
        </authorList>
    </citation>
    <scope>NUCLEOTIDE SEQUENCE [LARGE SCALE GENOMIC DNA]</scope>
    <source>
        <strain evidence="9">HannoverDv2000</strain>
    </source>
</reference>
<dbReference type="Gene3D" id="3.40.30.10">
    <property type="entry name" value="Glutaredoxin"/>
    <property type="match status" value="1"/>
</dbReference>